<keyword evidence="12 15" id="KW-0233">DNA recombination</keyword>
<dbReference type="GO" id="GO:0003677">
    <property type="term" value="F:DNA binding"/>
    <property type="evidence" value="ECO:0007669"/>
    <property type="project" value="UniProtKB-UniRule"/>
</dbReference>
<evidence type="ECO:0000256" key="2">
    <source>
        <dbReference type="ARBA" id="ARBA00004123"/>
    </source>
</evidence>
<evidence type="ECO:0000256" key="14">
    <source>
        <dbReference type="ARBA" id="ARBA00023242"/>
    </source>
</evidence>
<evidence type="ECO:0000256" key="9">
    <source>
        <dbReference type="ARBA" id="ARBA00022776"/>
    </source>
</evidence>
<dbReference type="GO" id="GO:0031573">
    <property type="term" value="P:mitotic intra-S DNA damage checkpoint signaling"/>
    <property type="evidence" value="ECO:0007669"/>
    <property type="project" value="TreeGrafter"/>
</dbReference>
<dbReference type="GO" id="GO:0046872">
    <property type="term" value="F:metal ion binding"/>
    <property type="evidence" value="ECO:0007669"/>
    <property type="project" value="UniProtKB-UniRule"/>
</dbReference>
<dbReference type="GO" id="GO:0048257">
    <property type="term" value="F:3'-flap endonuclease activity"/>
    <property type="evidence" value="ECO:0007669"/>
    <property type="project" value="TreeGrafter"/>
</dbReference>
<dbReference type="GO" id="GO:0000712">
    <property type="term" value="P:resolution of meiotic recombination intermediates"/>
    <property type="evidence" value="ECO:0007669"/>
    <property type="project" value="TreeGrafter"/>
</dbReference>
<dbReference type="GO" id="GO:0005634">
    <property type="term" value="C:nucleus"/>
    <property type="evidence" value="ECO:0007669"/>
    <property type="project" value="UniProtKB-SubCell"/>
</dbReference>
<evidence type="ECO:0000256" key="10">
    <source>
        <dbReference type="ARBA" id="ARBA00022801"/>
    </source>
</evidence>
<feature type="domain" description="ERCC4" evidence="17">
    <location>
        <begin position="105"/>
        <end position="235"/>
    </location>
</feature>
<keyword evidence="5 15" id="KW-0540">Nuclease</keyword>
<evidence type="ECO:0000256" key="11">
    <source>
        <dbReference type="ARBA" id="ARBA00022842"/>
    </source>
</evidence>
<dbReference type="AlphaFoldDB" id="A0A7J7NMX0"/>
<evidence type="ECO:0000256" key="12">
    <source>
        <dbReference type="ARBA" id="ARBA00023172"/>
    </source>
</evidence>
<evidence type="ECO:0000256" key="5">
    <source>
        <dbReference type="ARBA" id="ARBA00022722"/>
    </source>
</evidence>
<dbReference type="PANTHER" id="PTHR13451:SF0">
    <property type="entry name" value="CROSSOVER JUNCTION ENDONUCLEASE MUS81"/>
    <property type="match status" value="1"/>
</dbReference>
<feature type="compositionally biased region" description="Basic and acidic residues" evidence="16">
    <location>
        <begin position="540"/>
        <end position="549"/>
    </location>
</feature>
<comment type="subcellular location">
    <subcellularLocation>
        <location evidence="2 15">Nucleus</location>
    </subcellularLocation>
</comment>
<evidence type="ECO:0000256" key="7">
    <source>
        <dbReference type="ARBA" id="ARBA00022759"/>
    </source>
</evidence>
<protein>
    <recommendedName>
        <fullName evidence="15">Crossover junction endonuclease MUS81</fullName>
        <ecNumber evidence="15">3.1.22.-</ecNumber>
    </recommendedName>
</protein>
<dbReference type="InterPro" id="IPR006166">
    <property type="entry name" value="ERCC4_domain"/>
</dbReference>
<comment type="similarity">
    <text evidence="3 15">Belongs to the XPF family.</text>
</comment>
<dbReference type="Pfam" id="PF02732">
    <property type="entry name" value="ERCC4"/>
    <property type="match status" value="1"/>
</dbReference>
<dbReference type="GO" id="GO:0048476">
    <property type="term" value="C:Holliday junction resolvase complex"/>
    <property type="evidence" value="ECO:0007669"/>
    <property type="project" value="UniProtKB-UniRule"/>
</dbReference>
<keyword evidence="13 15" id="KW-0234">DNA repair</keyword>
<dbReference type="SMART" id="SM00891">
    <property type="entry name" value="ERCC4"/>
    <property type="match status" value="1"/>
</dbReference>
<evidence type="ECO:0000256" key="13">
    <source>
        <dbReference type="ARBA" id="ARBA00023204"/>
    </source>
</evidence>
<evidence type="ECO:0000259" key="17">
    <source>
        <dbReference type="SMART" id="SM00891"/>
    </source>
</evidence>
<dbReference type="Gene3D" id="1.10.150.670">
    <property type="entry name" value="Crossover junction endonuclease EME1, DNA-binding domain"/>
    <property type="match status" value="1"/>
</dbReference>
<dbReference type="Gene3D" id="3.40.50.10130">
    <property type="match status" value="1"/>
</dbReference>
<evidence type="ECO:0000256" key="16">
    <source>
        <dbReference type="SAM" id="MobiDB-lite"/>
    </source>
</evidence>
<feature type="compositionally biased region" description="Polar residues" evidence="16">
    <location>
        <begin position="525"/>
        <end position="539"/>
    </location>
</feature>
<evidence type="ECO:0000313" key="19">
    <source>
        <dbReference type="Proteomes" id="UP000541444"/>
    </source>
</evidence>
<comment type="subunit">
    <text evidence="15">Interacts with EME1.</text>
</comment>
<dbReference type="InterPro" id="IPR047416">
    <property type="entry name" value="XPF_nuclease_Mus81"/>
</dbReference>
<dbReference type="GO" id="GO:0051301">
    <property type="term" value="P:cell division"/>
    <property type="evidence" value="ECO:0007669"/>
    <property type="project" value="UniProtKB-KW"/>
</dbReference>
<keyword evidence="10 15" id="KW-0378">Hydrolase</keyword>
<keyword evidence="9" id="KW-0498">Mitosis</keyword>
<dbReference type="Proteomes" id="UP000541444">
    <property type="component" value="Unassembled WGS sequence"/>
</dbReference>
<comment type="cofactor">
    <cofactor evidence="1 15">
        <name>Mg(2+)</name>
        <dbReference type="ChEBI" id="CHEBI:18420"/>
    </cofactor>
</comment>
<gene>
    <name evidence="18" type="ORF">GIB67_001371</name>
</gene>
<organism evidence="18 19">
    <name type="scientific">Kingdonia uniflora</name>
    <dbReference type="NCBI Taxonomy" id="39325"/>
    <lineage>
        <taxon>Eukaryota</taxon>
        <taxon>Viridiplantae</taxon>
        <taxon>Streptophyta</taxon>
        <taxon>Embryophyta</taxon>
        <taxon>Tracheophyta</taxon>
        <taxon>Spermatophyta</taxon>
        <taxon>Magnoliopsida</taxon>
        <taxon>Ranunculales</taxon>
        <taxon>Circaeasteraceae</taxon>
        <taxon>Kingdonia</taxon>
    </lineage>
</organism>
<proteinExistence type="inferred from homology"/>
<dbReference type="InterPro" id="IPR033309">
    <property type="entry name" value="Mus81"/>
</dbReference>
<dbReference type="InterPro" id="IPR042530">
    <property type="entry name" value="EME1/EME2_C"/>
</dbReference>
<keyword evidence="8 15" id="KW-0227">DNA damage</keyword>
<reference evidence="18 19" key="1">
    <citation type="journal article" date="2020" name="IScience">
        <title>Genome Sequencing of the Endangered Kingdonia uniflora (Circaeasteraceae, Ranunculales) Reveals Potential Mechanisms of Evolutionary Specialization.</title>
        <authorList>
            <person name="Sun Y."/>
            <person name="Deng T."/>
            <person name="Zhang A."/>
            <person name="Moore M.J."/>
            <person name="Landis J.B."/>
            <person name="Lin N."/>
            <person name="Zhang H."/>
            <person name="Zhang X."/>
            <person name="Huang J."/>
            <person name="Zhang X."/>
            <person name="Sun H."/>
            <person name="Wang H."/>
        </authorList>
    </citation>
    <scope>NUCLEOTIDE SEQUENCE [LARGE SCALE GENOMIC DNA]</scope>
    <source>
        <strain evidence="18">TB1705</strain>
        <tissue evidence="18">Leaf</tissue>
    </source>
</reference>
<keyword evidence="9" id="KW-0131">Cell cycle</keyword>
<dbReference type="GO" id="GO:0000727">
    <property type="term" value="P:double-strand break repair via break-induced replication"/>
    <property type="evidence" value="ECO:0007669"/>
    <property type="project" value="UniProtKB-UniRule"/>
</dbReference>
<keyword evidence="4" id="KW-0132">Cell division</keyword>
<evidence type="ECO:0000256" key="15">
    <source>
        <dbReference type="RuleBase" id="RU369042"/>
    </source>
</evidence>
<keyword evidence="14 15" id="KW-0539">Nucleus</keyword>
<keyword evidence="7 15" id="KW-0255">Endonuclease</keyword>
<dbReference type="EC" id="3.1.22.-" evidence="15"/>
<name>A0A7J7NMX0_9MAGN</name>
<evidence type="ECO:0000256" key="6">
    <source>
        <dbReference type="ARBA" id="ARBA00022723"/>
    </source>
</evidence>
<dbReference type="InterPro" id="IPR011335">
    <property type="entry name" value="Restrct_endonuc-II-like"/>
</dbReference>
<evidence type="ECO:0000256" key="3">
    <source>
        <dbReference type="ARBA" id="ARBA00010015"/>
    </source>
</evidence>
<dbReference type="OrthoDB" id="5963188at2759"/>
<dbReference type="SUPFAM" id="SSF52980">
    <property type="entry name" value="Restriction endonuclease-like"/>
    <property type="match status" value="1"/>
</dbReference>
<evidence type="ECO:0000256" key="4">
    <source>
        <dbReference type="ARBA" id="ARBA00022618"/>
    </source>
</evidence>
<evidence type="ECO:0000256" key="1">
    <source>
        <dbReference type="ARBA" id="ARBA00001946"/>
    </source>
</evidence>
<dbReference type="CDD" id="cd20074">
    <property type="entry name" value="XPF_nuclease_Mus81"/>
    <property type="match status" value="1"/>
</dbReference>
<accession>A0A7J7NMX0</accession>
<comment type="function">
    <text evidence="15">Interacts with EME1 to form a DNA structure-specific endonuclease with substrate preference for branched DNA structures with a 5'-end at the branch nick. Typical substrates include 3'-flap structures, D-loops, replication forks and nicked Holliday junctions. May be required in mitosis for the processing of stalled or collapsed replication fork intermediates. May be required in meiosis for the repair of meiosis-specific double strand breaks subsequent to single-end invasion (SEI).</text>
</comment>
<sequence>MLYSEERIDDAVTDVLLATQRMRTSAFGFPLYVYLQIMKLMFSFDSVGKQMEIFLLKPQIAMHIRMLDNLGHGTVKSIGLNAKTSILMMPPLDAGEKFGEIYDVVLILDDREHFTRSKNGKVFSVYVFIGTILRVSVIKVEAKLVPQSLTSALSRFKKFMKSIETEFKIQIEVRRLEVGDELWIAKHKYTGSEYVLDFIVERKHVDDLFSLIKDSRYRDQKLRLTDYPDVALASVGCMPLARRARDDDWYTPTARMWTSEINIYIVEGDPNSHEAGETIKTACFTPEILEGFDVQITSGLGNTLRKYGYLTHAITNYYEAHITNDEMRNTKICPSYKNFLKKCQDIDKMTVSDVFAVQLMQVSQVTEEIALSVLELYPTLLSLARAYSLLATSGLGAAAAYALSGEGIYVVLAGRSTHLLSEKQFIKTYAHNRDKEENLYTLIGLKQLHGEKLEDFSKKFLELARKVDNLDQKTAVTAFTNALRFNCKAKKYIFLNKPTKLEEMITKVNSYVDLKRMMSERQKSTKSVLSTKSPPAEQTSEPKEEQGDHKRTKGNTEYPRRSGP</sequence>
<evidence type="ECO:0000256" key="8">
    <source>
        <dbReference type="ARBA" id="ARBA00022763"/>
    </source>
</evidence>
<feature type="region of interest" description="Disordered" evidence="16">
    <location>
        <begin position="519"/>
        <end position="564"/>
    </location>
</feature>
<comment type="caution">
    <text evidence="18">The sequence shown here is derived from an EMBL/GenBank/DDBJ whole genome shotgun (WGS) entry which is preliminary data.</text>
</comment>
<dbReference type="GO" id="GO:0006308">
    <property type="term" value="P:DNA catabolic process"/>
    <property type="evidence" value="ECO:0007669"/>
    <property type="project" value="UniProtKB-UniRule"/>
</dbReference>
<evidence type="ECO:0000313" key="18">
    <source>
        <dbReference type="EMBL" id="KAF6168496.1"/>
    </source>
</evidence>
<dbReference type="EMBL" id="JACGCM010000695">
    <property type="protein sequence ID" value="KAF6168496.1"/>
    <property type="molecule type" value="Genomic_DNA"/>
</dbReference>
<keyword evidence="11 15" id="KW-0460">Magnesium</keyword>
<keyword evidence="6 15" id="KW-0479">Metal-binding</keyword>
<dbReference type="GO" id="GO:0008821">
    <property type="term" value="F:crossover junction DNA endonuclease activity"/>
    <property type="evidence" value="ECO:0007669"/>
    <property type="project" value="UniProtKB-UniRule"/>
</dbReference>
<keyword evidence="19" id="KW-1185">Reference proteome</keyword>
<dbReference type="PANTHER" id="PTHR13451">
    <property type="entry name" value="CLASS II CROSSOVER JUNCTION ENDONUCLEASE MUS81"/>
    <property type="match status" value="1"/>
</dbReference>